<feature type="repeat" description="WD" evidence="4">
    <location>
        <begin position="1235"/>
        <end position="1268"/>
    </location>
</feature>
<feature type="repeat" description="WD" evidence="4">
    <location>
        <begin position="1931"/>
        <end position="1966"/>
    </location>
</feature>
<dbReference type="Pfam" id="PF23409">
    <property type="entry name" value="Beta-prop_EML"/>
    <property type="match status" value="3"/>
</dbReference>
<feature type="repeat" description="WD" evidence="4">
    <location>
        <begin position="1774"/>
        <end position="1815"/>
    </location>
</feature>
<dbReference type="InterPro" id="IPR005108">
    <property type="entry name" value="HELP"/>
</dbReference>
<gene>
    <name evidence="9" type="primary">LOC101856313</name>
</gene>
<feature type="region of interest" description="Disordered" evidence="5">
    <location>
        <begin position="1270"/>
        <end position="1300"/>
    </location>
</feature>
<dbReference type="PROSITE" id="PS50082">
    <property type="entry name" value="WD_REPEATS_2"/>
    <property type="match status" value="8"/>
</dbReference>
<keyword evidence="3" id="KW-0677">Repeat</keyword>
<dbReference type="GeneID" id="101856313"/>
<feature type="repeat" description="WD" evidence="4">
    <location>
        <begin position="233"/>
        <end position="265"/>
    </location>
</feature>
<organism evidence="8 9">
    <name type="scientific">Aplysia californica</name>
    <name type="common">California sea hare</name>
    <dbReference type="NCBI Taxonomy" id="6500"/>
    <lineage>
        <taxon>Eukaryota</taxon>
        <taxon>Metazoa</taxon>
        <taxon>Spiralia</taxon>
        <taxon>Lophotrochozoa</taxon>
        <taxon>Mollusca</taxon>
        <taxon>Gastropoda</taxon>
        <taxon>Heterobranchia</taxon>
        <taxon>Euthyneura</taxon>
        <taxon>Tectipleura</taxon>
        <taxon>Aplysiida</taxon>
        <taxon>Aplysioidea</taxon>
        <taxon>Aplysiidae</taxon>
        <taxon>Aplysia</taxon>
    </lineage>
</organism>
<dbReference type="InterPro" id="IPR001680">
    <property type="entry name" value="WD40_rpt"/>
</dbReference>
<reference evidence="9" key="1">
    <citation type="submission" date="2025-08" db="UniProtKB">
        <authorList>
            <consortium name="RefSeq"/>
        </authorList>
    </citation>
    <scope>IDENTIFICATION</scope>
</reference>
<dbReference type="InterPro" id="IPR055442">
    <property type="entry name" value="Beta-prop_EML-like_2nd"/>
</dbReference>
<dbReference type="InterPro" id="IPR055439">
    <property type="entry name" value="Beta-prop_EML_1st"/>
</dbReference>
<dbReference type="PROSITE" id="PS50294">
    <property type="entry name" value="WD_REPEATS_REGION"/>
    <property type="match status" value="2"/>
</dbReference>
<feature type="domain" description="EML-like second beta-propeller" evidence="7">
    <location>
        <begin position="1003"/>
        <end position="1268"/>
    </location>
</feature>
<dbReference type="InterPro" id="IPR036322">
    <property type="entry name" value="WD40_repeat_dom_sf"/>
</dbReference>
<feature type="region of interest" description="Disordered" evidence="5">
    <location>
        <begin position="607"/>
        <end position="629"/>
    </location>
</feature>
<feature type="domain" description="EML-like second beta-propeller" evidence="7">
    <location>
        <begin position="333"/>
        <end position="597"/>
    </location>
</feature>
<evidence type="ECO:0000256" key="4">
    <source>
        <dbReference type="PROSITE-ProRule" id="PRU00221"/>
    </source>
</evidence>
<dbReference type="PANTHER" id="PTHR13720:SF33">
    <property type="entry name" value="HELP DOMAIN-CONTAINING PROTEIN"/>
    <property type="match status" value="1"/>
</dbReference>
<evidence type="ECO:0000313" key="9">
    <source>
        <dbReference type="RefSeq" id="XP_012942461.1"/>
    </source>
</evidence>
<feature type="region of interest" description="Disordered" evidence="5">
    <location>
        <begin position="1326"/>
        <end position="1363"/>
    </location>
</feature>
<evidence type="ECO:0000313" key="8">
    <source>
        <dbReference type="Proteomes" id="UP000694888"/>
    </source>
</evidence>
<dbReference type="Pfam" id="PF23414">
    <property type="entry name" value="Beta-prop_EML_2"/>
    <property type="match status" value="3"/>
</dbReference>
<dbReference type="Pfam" id="PF03451">
    <property type="entry name" value="HELP"/>
    <property type="match status" value="3"/>
</dbReference>
<evidence type="ECO:0000256" key="2">
    <source>
        <dbReference type="ARBA" id="ARBA00022574"/>
    </source>
</evidence>
<feature type="domain" description="EML-like first beta-propeller" evidence="6">
    <location>
        <begin position="53"/>
        <end position="312"/>
    </location>
</feature>
<protein>
    <submittedName>
        <fullName evidence="9">Echinoderm microtubule-associated protein-like 6 isoform X1</fullName>
    </submittedName>
</protein>
<dbReference type="InterPro" id="IPR015943">
    <property type="entry name" value="WD40/YVTN_repeat-like_dom_sf"/>
</dbReference>
<name>A0ABM1A7Q7_APLCA</name>
<evidence type="ECO:0000259" key="7">
    <source>
        <dbReference type="Pfam" id="PF23414"/>
    </source>
</evidence>
<dbReference type="SMART" id="SM00320">
    <property type="entry name" value="WD40"/>
    <property type="match status" value="29"/>
</dbReference>
<dbReference type="InterPro" id="IPR011047">
    <property type="entry name" value="Quinoprotein_ADH-like_sf"/>
</dbReference>
<evidence type="ECO:0000256" key="3">
    <source>
        <dbReference type="ARBA" id="ARBA00022737"/>
    </source>
</evidence>
<keyword evidence="8" id="KW-1185">Reference proteome</keyword>
<dbReference type="Gene3D" id="2.130.10.10">
    <property type="entry name" value="YVTN repeat-like/Quinoprotein amine dehydrogenase"/>
    <property type="match status" value="6"/>
</dbReference>
<evidence type="ECO:0000256" key="5">
    <source>
        <dbReference type="SAM" id="MobiDB-lite"/>
    </source>
</evidence>
<proteinExistence type="inferred from homology"/>
<evidence type="ECO:0000259" key="6">
    <source>
        <dbReference type="Pfam" id="PF23409"/>
    </source>
</evidence>
<dbReference type="CDD" id="cd00200">
    <property type="entry name" value="WD40"/>
    <property type="match status" value="1"/>
</dbReference>
<feature type="domain" description="EML-like second beta-propeller" evidence="7">
    <location>
        <begin position="1699"/>
        <end position="1965"/>
    </location>
</feature>
<keyword evidence="2 4" id="KW-0853">WD repeat</keyword>
<feature type="compositionally biased region" description="Acidic residues" evidence="5">
    <location>
        <begin position="1281"/>
        <end position="1296"/>
    </location>
</feature>
<feature type="domain" description="EML-like first beta-propeller" evidence="6">
    <location>
        <begin position="1411"/>
        <end position="1679"/>
    </location>
</feature>
<dbReference type="PANTHER" id="PTHR13720">
    <property type="entry name" value="WD-40 REPEAT PROTEIN"/>
    <property type="match status" value="1"/>
</dbReference>
<dbReference type="SUPFAM" id="SSF50998">
    <property type="entry name" value="Quinoprotein alcohol dehydrogenase-like"/>
    <property type="match status" value="1"/>
</dbReference>
<feature type="repeat" description="WD" evidence="4">
    <location>
        <begin position="996"/>
        <end position="1037"/>
    </location>
</feature>
<feature type="repeat" description="WD" evidence="4">
    <location>
        <begin position="1692"/>
        <end position="1733"/>
    </location>
</feature>
<feature type="repeat" description="WD" evidence="4">
    <location>
        <begin position="564"/>
        <end position="596"/>
    </location>
</feature>
<dbReference type="InterPro" id="IPR050630">
    <property type="entry name" value="WD_repeat_EMAP"/>
</dbReference>
<evidence type="ECO:0000256" key="1">
    <source>
        <dbReference type="ARBA" id="ARBA00006489"/>
    </source>
</evidence>
<dbReference type="SUPFAM" id="SSF50978">
    <property type="entry name" value="WD40 repeat-like"/>
    <property type="match status" value="5"/>
</dbReference>
<accession>A0ABM1A7Q7</accession>
<sequence>MADKTAPDSRLRLEWVYGYRGHQCRNNLYYTANKDIVYFVAGVGIVYSERDHKQRFFLGHSDDIVCLSLHPDRTLIATGQIGDAPYICVWDSATTDTVSILKDGHKEGVAALGFDKEGNRLVSVGMDSASTINVWDWRRGKIISTVTAQVEKVFDIQFNVYKENCVVSAGVKHMVFWTLCGNTLTPQKGEFGQVGEVQSMLCLAFGPEDTTISGTLAGDIYMWKGSKLDHVVSAAHNGPIYTLDMTGEGYATGGKDGIVKLWDLDLKPITSINLATSSVGYTGSPVTELVIRAVCWRSDQLLIGTQDGEIFELQVKSRDKPKCLVQGHAEGEMWALAVHPKKPIFATGSDDQTLRLWNMSNHELLSKVAVDQKIRACAFDPEGQHIAIGLTDGSFMVLRARDLTELAHVKDRQEVCHEVKFSPCGKFLAVGSNDNFVDIYGVDQRFKKVGTCSGCDSFITHLDWSQDSKAIHVNFGSGHRCIFRIPACKEITNKEEISTIHWATFTGVVGPEVNGIWGKYADTNDVNAADANFEGEVVVTGDDFGMVKVYKFPSLKKGAKFRKYVGHSAHVTNVRFSSDHHKVISTGGEDHSVFQWRFLPQGTGDDDLPDHHNAYVDSNSEDSDSDLSDVGVVDSDLEQEKQVGYDRALYKDDLAGQKKLLKSSMQPGAKRKNGPTDSLRLEYVHGYRGYDCRNNVFYTQTGEVVYHVAATCVVHNKEKNAQRFYTEHTDDILCLCIHPLKDIIATGQVGRDPSIHIWDTESLKTGSVLKGQHQRGVCAVDFSVDGKKLASVGLDDNHSIVVWDWKKGEKLATTRGHKDKIFVIKWNPLDHSKLVTVGVKHIKFWTQTGGGFTSNRGTMGKVAKLCDMMCVAYGKTSDICFSGGSDGHVFVWQGVELQKTVKAHEGPVFAMHSLDKGFVTGGKDGIVGLWDDQFERCLKTYAIKRAALTQGSSGVLVQDTPAVRAIVLGHGKILVGTRCGEILEIDKAGPMTLLSQGHMEGEVWGLDVHPSKSMFATVSDDKTLRLWDYSEGNKMVSFKELKQAARCVAFSPDGRALAVGQKDGSFVVINAETNEEMFTQHHRKEEICDIRFSPDPGKYLAVASHDNFVDIYSVLKSKKVGTCKGASSYITHIDWDLKGKVLMVNTGAKEQLFFEAPRGKRITLRNAEIEKFGWASWTCVLGATCEGIWPPKCDVTDVNAASLADGHVLATADDFGFVKLFEYPVTGKFAKFKRYSGHSAHVTNVRWSHDKSKLFSTGGADTAVMVWKREGQGNKSQGQGESDDSDTDDEEEGYDSDVEREKKMDYTTKIYINPMREKDGIKPHLQEQKETAKPQVSRNAPEPPKVQKSEPPPATGGKKRKMTQVTGLQLEYIHGYRGFDARSNLYYVNDGADIVYHAAGAGIVHNLSSGTQSFYLEHSDDIICLDINQHPKFKNIVATGQIGNNPSIHVWDAASKETLSVIQGGHSKGICSVDFSCTGKNLVSVGLEDEHNVTVWRWQDGSKIASAPGHSQRIFRAEFRPDSDTQFVSVGVKHVKFWSVAGSQLIGKRGIITTIENVGPVKMQTMLSLAFGANNVTYTGALSGDVYVWQDSNLTRVVQKAHTGPVFAMFTTLRDGLIVTGGKELPSKENGPVKLWDQEMKRCRAFPVRENGTTADVVKSVFRAKGKILIGSKDNSVMEISEKSGTVNVVVAGHSEGEVWGLDRHPTSAKFITSSYDGTVRLWDIPSKSLVAKLDVTPARSVTFSPDGELIAVGLKTGEFLLLSTTGLKLWGRKRDRAGSINDIHFSPDGKILAVGSEDQYVDFYDLTKGPSLPRSGFCNGIASFIINMDFSADSKHIRVCTGAYVNQVYTVPQGGLVEDEGVTEKITWASWTSVVGRDVLGIWPEHSQNADVNCSHLSHLGNALATGDDFGYVKLFNFPCPDSFAEHKSYPGHSAHVTNVRFLCDDRHLVSTGGDDCCVFVWKCV</sequence>
<comment type="similarity">
    <text evidence="1">Belongs to the WD repeat EMAP family.</text>
</comment>
<feature type="repeat" description="WD" evidence="4">
    <location>
        <begin position="335"/>
        <end position="367"/>
    </location>
</feature>
<dbReference type="RefSeq" id="XP_012942461.1">
    <property type="nucleotide sequence ID" value="XM_013087007.2"/>
</dbReference>
<feature type="domain" description="EML-like first beta-propeller" evidence="6">
    <location>
        <begin position="722"/>
        <end position="984"/>
    </location>
</feature>
<dbReference type="Proteomes" id="UP000694888">
    <property type="component" value="Unplaced"/>
</dbReference>